<dbReference type="PANTHER" id="PTHR21630:SF10">
    <property type="entry name" value="VENTRICULAR ZONE-EXPRESSED PH DOMAIN-CONTAINING PROTEIN HOMOLOG 1"/>
    <property type="match status" value="1"/>
</dbReference>
<keyword evidence="4" id="KW-0472">Membrane</keyword>
<name>A0A7I8VER1_9ANNE</name>
<dbReference type="InterPro" id="IPR016024">
    <property type="entry name" value="ARM-type_fold"/>
</dbReference>
<evidence type="ECO:0000313" key="6">
    <source>
        <dbReference type="EMBL" id="CAD5114856.1"/>
    </source>
</evidence>
<dbReference type="EMBL" id="CAJFCJ010000005">
    <property type="protein sequence ID" value="CAD5114856.1"/>
    <property type="molecule type" value="Genomic_DNA"/>
</dbReference>
<reference evidence="6 7" key="1">
    <citation type="submission" date="2020-08" db="EMBL/GenBank/DDBJ databases">
        <authorList>
            <person name="Hejnol A."/>
        </authorList>
    </citation>
    <scope>NUCLEOTIDE SEQUENCE [LARGE SCALE GENOMIC DNA]</scope>
</reference>
<dbReference type="OrthoDB" id="5869902at2759"/>
<sequence>MHPLFEQVLFKKDLSLAGEVFNVKNEEIEQDLSSIIQCLTNIVNREQYLYQHSEQSVVEIVLTRITSAIRETKSLDRNYESLIELLETCLKFNLQTTGNNDPPHSKIASDILSCIFMNNLNETIMKKAVPISIKFLDKKNNEIIRNLSSYLALAAIDYNGIIVESAPLIIKSILNGNKLLIRLLPQIYVKNSEPFDDYLADILNLISVLDPQQRSDLLSLASLSVQGTSRISELVETLCSNLNIISIAEIGPVLKTVAERDARYLVPYIRAIYQTVDTDDEAQILQVAELLTVVALSSGRDAAEVCTKCLVDALESCRSTQTLVLVRNLKEIAEKYPTVVHDHLDTVNSTCLHNAISHTALDQLKEICSRRRSACIQTDAVTVISVDDSSNCDCKPPLTASSSGISQAKNVATSTPNLEEEYEKASISVSKVQMTSPGTSTLVTVSKMHQPEPSYSTIQVRRDYVPPSLENAIPYRDAVQHFCEKHKDKIRQFIEHILARMPIPCKANVEEKLGGKRVVRLHISCSAKTDDCLYRDSFLTFSTRHPKLWIHIMLLAVQASSEHALAQHDDAVASLKKCWDVLDSGTSFVRVATSSFPNRRDQDWLVEELRDCRVLDMFEFDAARRHWGCFMCTVPNKFEKLLRDGDPAMEGNLKEKRGKWKVLKRWKTRYFTLSGGSIIFSSKRNSSKETVPVSQIQSVQSARRRGTRNIPKAFEIFTSHDSFLLKAEDPSHAEKWLQCIHIAKAKCQQRLEKHSEQ</sequence>
<evidence type="ECO:0000256" key="4">
    <source>
        <dbReference type="ARBA" id="ARBA00023136"/>
    </source>
</evidence>
<dbReference type="GO" id="GO:0009966">
    <property type="term" value="P:regulation of signal transduction"/>
    <property type="evidence" value="ECO:0007669"/>
    <property type="project" value="TreeGrafter"/>
</dbReference>
<dbReference type="Gene3D" id="2.30.29.30">
    <property type="entry name" value="Pleckstrin-homology domain (PH domain)/Phosphotyrosine-binding domain (PTB)"/>
    <property type="match status" value="1"/>
</dbReference>
<dbReference type="GO" id="GO:0005886">
    <property type="term" value="C:plasma membrane"/>
    <property type="evidence" value="ECO:0007669"/>
    <property type="project" value="UniProtKB-SubCell"/>
</dbReference>
<dbReference type="PANTHER" id="PTHR21630">
    <property type="entry name" value="VEPH-A/MELTED"/>
    <property type="match status" value="1"/>
</dbReference>
<dbReference type="SUPFAM" id="SSF50729">
    <property type="entry name" value="PH domain-like"/>
    <property type="match status" value="1"/>
</dbReference>
<dbReference type="SMART" id="SM00233">
    <property type="entry name" value="PH"/>
    <property type="match status" value="1"/>
</dbReference>
<accession>A0A7I8VER1</accession>
<organism evidence="6 7">
    <name type="scientific">Dimorphilus gyrociliatus</name>
    <dbReference type="NCBI Taxonomy" id="2664684"/>
    <lineage>
        <taxon>Eukaryota</taxon>
        <taxon>Metazoa</taxon>
        <taxon>Spiralia</taxon>
        <taxon>Lophotrochozoa</taxon>
        <taxon>Annelida</taxon>
        <taxon>Polychaeta</taxon>
        <taxon>Polychaeta incertae sedis</taxon>
        <taxon>Dinophilidae</taxon>
        <taxon>Dimorphilus</taxon>
    </lineage>
</organism>
<dbReference type="AlphaFoldDB" id="A0A7I8VER1"/>
<comment type="subcellular location">
    <subcellularLocation>
        <location evidence="1">Cell membrane</location>
        <topology evidence="1">Peripheral membrane protein</topology>
        <orientation evidence="1">Cytoplasmic side</orientation>
    </subcellularLocation>
</comment>
<dbReference type="Pfam" id="PF00169">
    <property type="entry name" value="PH"/>
    <property type="match status" value="1"/>
</dbReference>
<evidence type="ECO:0000256" key="3">
    <source>
        <dbReference type="ARBA" id="ARBA00022475"/>
    </source>
</evidence>
<dbReference type="InterPro" id="IPR011993">
    <property type="entry name" value="PH-like_dom_sf"/>
</dbReference>
<comment type="similarity">
    <text evidence="2">Belongs to the MELT/VEPH family.</text>
</comment>
<dbReference type="GO" id="GO:0010314">
    <property type="term" value="F:phosphatidylinositol-5-phosphate binding"/>
    <property type="evidence" value="ECO:0007669"/>
    <property type="project" value="TreeGrafter"/>
</dbReference>
<keyword evidence="3" id="KW-1003">Cell membrane</keyword>
<dbReference type="InterPro" id="IPR001849">
    <property type="entry name" value="PH_domain"/>
</dbReference>
<evidence type="ECO:0000313" key="7">
    <source>
        <dbReference type="Proteomes" id="UP000549394"/>
    </source>
</evidence>
<feature type="domain" description="PH" evidence="5">
    <location>
        <begin position="646"/>
        <end position="745"/>
    </location>
</feature>
<dbReference type="Proteomes" id="UP000549394">
    <property type="component" value="Unassembled WGS sequence"/>
</dbReference>
<evidence type="ECO:0000259" key="5">
    <source>
        <dbReference type="PROSITE" id="PS50003"/>
    </source>
</evidence>
<dbReference type="SUPFAM" id="SSF48371">
    <property type="entry name" value="ARM repeat"/>
    <property type="match status" value="1"/>
</dbReference>
<protein>
    <submittedName>
        <fullName evidence="6">DgyrCDS3891</fullName>
    </submittedName>
</protein>
<proteinExistence type="inferred from homology"/>
<evidence type="ECO:0000256" key="1">
    <source>
        <dbReference type="ARBA" id="ARBA00004413"/>
    </source>
</evidence>
<gene>
    <name evidence="6" type="ORF">DGYR_LOCUS3662</name>
</gene>
<keyword evidence="7" id="KW-1185">Reference proteome</keyword>
<dbReference type="PROSITE" id="PS50003">
    <property type="entry name" value="PH_DOMAIN"/>
    <property type="match status" value="1"/>
</dbReference>
<dbReference type="InterPro" id="IPR039888">
    <property type="entry name" value="Melted-like"/>
</dbReference>
<comment type="caution">
    <text evidence="6">The sequence shown here is derived from an EMBL/GenBank/DDBJ whole genome shotgun (WGS) entry which is preliminary data.</text>
</comment>
<evidence type="ECO:0000256" key="2">
    <source>
        <dbReference type="ARBA" id="ARBA00010187"/>
    </source>
</evidence>